<reference evidence="3 4" key="1">
    <citation type="submission" date="2017-05" db="EMBL/GenBank/DDBJ databases">
        <title>Whole genome sequencing of Yersinia kristensenii.</title>
        <authorList>
            <person name="Campioni F."/>
        </authorList>
    </citation>
    <scope>NUCLEOTIDE SEQUENCE [LARGE SCALE GENOMIC DNA]</scope>
    <source>
        <strain evidence="3 4">CFSAN060536</strain>
    </source>
</reference>
<dbReference type="SUPFAM" id="SSF53756">
    <property type="entry name" value="UDP-Glycosyltransferase/glycogen phosphorylase"/>
    <property type="match status" value="1"/>
</dbReference>
<dbReference type="EMBL" id="NHOI01000013">
    <property type="protein sequence ID" value="OVZ86565.1"/>
    <property type="molecule type" value="Genomic_DNA"/>
</dbReference>
<dbReference type="RefSeq" id="WP_087815958.1">
    <property type="nucleotide sequence ID" value="NZ_CBCPKE010000005.1"/>
</dbReference>
<evidence type="ECO:0000259" key="2">
    <source>
        <dbReference type="Pfam" id="PF13439"/>
    </source>
</evidence>
<keyword evidence="3" id="KW-0808">Transferase</keyword>
<dbReference type="InterPro" id="IPR001296">
    <property type="entry name" value="Glyco_trans_1"/>
</dbReference>
<protein>
    <submittedName>
        <fullName evidence="3">Glycosyl transferase</fullName>
    </submittedName>
</protein>
<dbReference type="Pfam" id="PF13439">
    <property type="entry name" value="Glyco_transf_4"/>
    <property type="match status" value="1"/>
</dbReference>
<evidence type="ECO:0000259" key="1">
    <source>
        <dbReference type="Pfam" id="PF00534"/>
    </source>
</evidence>
<dbReference type="PANTHER" id="PTHR12526">
    <property type="entry name" value="GLYCOSYLTRANSFERASE"/>
    <property type="match status" value="1"/>
</dbReference>
<feature type="domain" description="Glycosyl transferase family 1" evidence="1">
    <location>
        <begin position="179"/>
        <end position="308"/>
    </location>
</feature>
<dbReference type="Proteomes" id="UP000196440">
    <property type="component" value="Unassembled WGS sequence"/>
</dbReference>
<dbReference type="GO" id="GO:0016757">
    <property type="term" value="F:glycosyltransferase activity"/>
    <property type="evidence" value="ECO:0007669"/>
    <property type="project" value="UniProtKB-ARBA"/>
</dbReference>
<dbReference type="PANTHER" id="PTHR12526:SF630">
    <property type="entry name" value="GLYCOSYLTRANSFERASE"/>
    <property type="match status" value="1"/>
</dbReference>
<accession>A0A209A1L6</accession>
<feature type="domain" description="Glycosyltransferase subfamily 4-like N-terminal" evidence="2">
    <location>
        <begin position="13"/>
        <end position="162"/>
    </location>
</feature>
<evidence type="ECO:0000313" key="3">
    <source>
        <dbReference type="EMBL" id="OVZ86565.1"/>
    </source>
</evidence>
<name>A0A209A1L6_YERIN</name>
<dbReference type="Gene3D" id="3.40.50.2000">
    <property type="entry name" value="Glycogen Phosphorylase B"/>
    <property type="match status" value="2"/>
</dbReference>
<proteinExistence type="predicted"/>
<dbReference type="InterPro" id="IPR028098">
    <property type="entry name" value="Glyco_trans_4-like_N"/>
</dbReference>
<evidence type="ECO:0000313" key="4">
    <source>
        <dbReference type="Proteomes" id="UP000196440"/>
    </source>
</evidence>
<organism evidence="3 4">
    <name type="scientific">Yersinia intermedia</name>
    <dbReference type="NCBI Taxonomy" id="631"/>
    <lineage>
        <taxon>Bacteria</taxon>
        <taxon>Pseudomonadati</taxon>
        <taxon>Pseudomonadota</taxon>
        <taxon>Gammaproteobacteria</taxon>
        <taxon>Enterobacterales</taxon>
        <taxon>Yersiniaceae</taxon>
        <taxon>Yersinia</taxon>
    </lineage>
</organism>
<dbReference type="Pfam" id="PF00534">
    <property type="entry name" value="Glycos_transf_1"/>
    <property type="match status" value="1"/>
</dbReference>
<gene>
    <name evidence="3" type="ORF">CBW57_11475</name>
</gene>
<dbReference type="AlphaFoldDB" id="A0A209A1L6"/>
<comment type="caution">
    <text evidence="3">The sequence shown here is derived from an EMBL/GenBank/DDBJ whole genome shotgun (WGS) entry which is preliminary data.</text>
</comment>
<sequence>MQNIAFVITKSEVGGAQSWVLEQVKLFQADYNITLITSEPGWLTESISCSNIVIIPQMRKMTSIAAIYFMCKFLKENKIDIVIASSANAGLYTRLARIFTKFRCVYVSHGWSCLYNGKLLKSIFCYVERILSHLTDTIWCVSKSDEVKAVNEIGIRQEKIITSLNAITSLAPRLDRPCENKILFLGRLTHPKRPDLICRVAEKNPHYKLDIVGDGEFSNKLISQYSNCENIKFLGEITSFNKFDQYDVFVLTSDSEGLPMSALEAATAGLPLVLSDVGGCNEIIDGNGLLVTNSESSLVSALENIFTNYAVFYATAQNGKGKFDINNKKDEYRKIILGC</sequence>